<dbReference type="Proteomes" id="UP001358417">
    <property type="component" value="Unassembled WGS sequence"/>
</dbReference>
<feature type="compositionally biased region" description="Polar residues" evidence="1">
    <location>
        <begin position="270"/>
        <end position="282"/>
    </location>
</feature>
<reference evidence="2 3" key="1">
    <citation type="submission" date="2023-08" db="EMBL/GenBank/DDBJ databases">
        <title>Black Yeasts Isolated from many extreme environments.</title>
        <authorList>
            <person name="Coleine C."/>
            <person name="Stajich J.E."/>
            <person name="Selbmann L."/>
        </authorList>
    </citation>
    <scope>NUCLEOTIDE SEQUENCE [LARGE SCALE GENOMIC DNA]</scope>
    <source>
        <strain evidence="2 3">CCFEE 5792</strain>
    </source>
</reference>
<accession>A0AAV9N8N6</accession>
<feature type="compositionally biased region" description="Polar residues" evidence="1">
    <location>
        <begin position="187"/>
        <end position="198"/>
    </location>
</feature>
<feature type="compositionally biased region" description="Low complexity" evidence="1">
    <location>
        <begin position="256"/>
        <end position="269"/>
    </location>
</feature>
<evidence type="ECO:0000313" key="3">
    <source>
        <dbReference type="Proteomes" id="UP001358417"/>
    </source>
</evidence>
<evidence type="ECO:0000256" key="1">
    <source>
        <dbReference type="SAM" id="MobiDB-lite"/>
    </source>
</evidence>
<comment type="caution">
    <text evidence="2">The sequence shown here is derived from an EMBL/GenBank/DDBJ whole genome shotgun (WGS) entry which is preliminary data.</text>
</comment>
<sequence>MSGVGEVLAIVSCVAGLIQAYDSGTRIVRQIKARRQAHGALPPSDLLEQSIEQGKREIQKVVENGKQRFGPSFEEGDGEYLEPPNSIYQSLTSQTATAQNALFRITIATQQALLDGLTQAREDDGIIDFEYCVNTSDKGRNDALIALHQLFQRKLEEEMERKRLQPPTLSTAAPASPIAPPPYQHHPVQSATAKQDQQPPSPLPKIKKSRTFGEAIGFRRKSKDNKDLSPTVSNVPDSDKLAELSPRLSQHEIQPSVNRRNTNSSMRSNATWSSGSTDSTVGQPRPITRADTSASSITMVSRRDTNFSTISGMSSMSAVSSISPITKYGACCKYAYELRDGNVKKGLMLQLAGFYSDHAFYGCASTKCEFQCPAYKDKSGFRMDTRVFNTPGGIKYRWLFLAKSHVQQKDSRFASFRCLVCILLKDESAVYSNRDSLFAHLADHQGAFLGDTLIEGQLSFDNHGAKSGGDLDFDIRFPEAAPIEPSREDQGVAVVVSATLPLDTHQFSQSIPIKTPAVNAYPHEPDYNPWATT</sequence>
<feature type="compositionally biased region" description="Low complexity" evidence="1">
    <location>
        <begin position="166"/>
        <end position="176"/>
    </location>
</feature>
<name>A0AAV9N8N6_9EURO</name>
<gene>
    <name evidence="2" type="ORF">LTR84_003910</name>
</gene>
<dbReference type="EMBL" id="JAVRRD010000017">
    <property type="protein sequence ID" value="KAK5050628.1"/>
    <property type="molecule type" value="Genomic_DNA"/>
</dbReference>
<dbReference type="GeneID" id="89972093"/>
<dbReference type="RefSeq" id="XP_064705214.1">
    <property type="nucleotide sequence ID" value="XM_064847493.1"/>
</dbReference>
<keyword evidence="3" id="KW-1185">Reference proteome</keyword>
<protein>
    <submittedName>
        <fullName evidence="2">Uncharacterized protein</fullName>
    </submittedName>
</protein>
<proteinExistence type="predicted"/>
<feature type="region of interest" description="Disordered" evidence="1">
    <location>
        <begin position="158"/>
        <end position="298"/>
    </location>
</feature>
<organism evidence="2 3">
    <name type="scientific">Exophiala bonariae</name>
    <dbReference type="NCBI Taxonomy" id="1690606"/>
    <lineage>
        <taxon>Eukaryota</taxon>
        <taxon>Fungi</taxon>
        <taxon>Dikarya</taxon>
        <taxon>Ascomycota</taxon>
        <taxon>Pezizomycotina</taxon>
        <taxon>Eurotiomycetes</taxon>
        <taxon>Chaetothyriomycetidae</taxon>
        <taxon>Chaetothyriales</taxon>
        <taxon>Herpotrichiellaceae</taxon>
        <taxon>Exophiala</taxon>
    </lineage>
</organism>
<evidence type="ECO:0000313" key="2">
    <source>
        <dbReference type="EMBL" id="KAK5050628.1"/>
    </source>
</evidence>
<dbReference type="AlphaFoldDB" id="A0AAV9N8N6"/>